<protein>
    <submittedName>
        <fullName evidence="1">Uncharacterized protein</fullName>
    </submittedName>
</protein>
<dbReference type="EMBL" id="CAADIO010000005">
    <property type="protein sequence ID" value="VFR82171.1"/>
    <property type="molecule type" value="Genomic_DNA"/>
</dbReference>
<gene>
    <name evidence="1" type="ORF">RAN3_3107</name>
</gene>
<dbReference type="AlphaFoldDB" id="A0A484U621"/>
<reference evidence="1" key="1">
    <citation type="submission" date="2019-03" db="EMBL/GenBank/DDBJ databases">
        <authorList>
            <person name="Danneels B."/>
        </authorList>
    </citation>
    <scope>NUCLEOTIDE SEQUENCE</scope>
</reference>
<organism evidence="1">
    <name type="scientific">plant metagenome</name>
    <dbReference type="NCBI Taxonomy" id="1297885"/>
    <lineage>
        <taxon>unclassified sequences</taxon>
        <taxon>metagenomes</taxon>
        <taxon>organismal metagenomes</taxon>
    </lineage>
</organism>
<sequence>MARHSVSALALLSRHARGDWGLVCAQDRAANDSALDGGGRLLSAYDVGGERVWVITDAANDSGLRASTCILLPQEY</sequence>
<evidence type="ECO:0000313" key="1">
    <source>
        <dbReference type="EMBL" id="VFR82171.1"/>
    </source>
</evidence>
<proteinExistence type="predicted"/>
<accession>A0A484U621</accession>
<name>A0A484U621_9ZZZZ</name>